<evidence type="ECO:0000256" key="6">
    <source>
        <dbReference type="ARBA" id="ARBA00022741"/>
    </source>
</evidence>
<dbReference type="PANTHER" id="PTHR43700:SF1">
    <property type="entry name" value="PHOSPHORIBOSYLAMINOIMIDAZOLE-SUCCINOCARBOXAMIDE SYNTHASE"/>
    <property type="match status" value="1"/>
</dbReference>
<dbReference type="PANTHER" id="PTHR43700">
    <property type="entry name" value="PHOSPHORIBOSYLAMINOIMIDAZOLE-SUCCINOCARBOXAMIDE SYNTHASE"/>
    <property type="match status" value="1"/>
</dbReference>
<dbReference type="CDD" id="cd01414">
    <property type="entry name" value="SAICAR_synt_Sc"/>
    <property type="match status" value="1"/>
</dbReference>
<dbReference type="InterPro" id="IPR001636">
    <property type="entry name" value="SAICAR_synth"/>
</dbReference>
<organism evidence="11 12">
    <name type="scientific">Beauveria bassiana D1-5</name>
    <dbReference type="NCBI Taxonomy" id="1245745"/>
    <lineage>
        <taxon>Eukaryota</taxon>
        <taxon>Fungi</taxon>
        <taxon>Dikarya</taxon>
        <taxon>Ascomycota</taxon>
        <taxon>Pezizomycotina</taxon>
        <taxon>Sordariomycetes</taxon>
        <taxon>Hypocreomycetidae</taxon>
        <taxon>Hypocreales</taxon>
        <taxon>Cordycipitaceae</taxon>
        <taxon>Beauveria</taxon>
    </lineage>
</organism>
<dbReference type="GO" id="GO:0046084">
    <property type="term" value="P:adenine biosynthetic process"/>
    <property type="evidence" value="ECO:0007669"/>
    <property type="project" value="EnsemblFungi"/>
</dbReference>
<evidence type="ECO:0000256" key="4">
    <source>
        <dbReference type="ARBA" id="ARBA00016460"/>
    </source>
</evidence>
<dbReference type="GO" id="GO:0005737">
    <property type="term" value="C:cytoplasm"/>
    <property type="evidence" value="ECO:0007669"/>
    <property type="project" value="TreeGrafter"/>
</dbReference>
<dbReference type="GO" id="GO:0006189">
    <property type="term" value="P:'de novo' IMP biosynthetic process"/>
    <property type="evidence" value="ECO:0007669"/>
    <property type="project" value="UniProtKB-UniPathway"/>
</dbReference>
<evidence type="ECO:0000256" key="7">
    <source>
        <dbReference type="ARBA" id="ARBA00022755"/>
    </source>
</evidence>
<dbReference type="SUPFAM" id="SSF56104">
    <property type="entry name" value="SAICAR synthase-like"/>
    <property type="match status" value="1"/>
</dbReference>
<evidence type="ECO:0000259" key="10">
    <source>
        <dbReference type="Pfam" id="PF01259"/>
    </source>
</evidence>
<name>A0A0A2VYB4_BEABA</name>
<keyword evidence="5" id="KW-0436">Ligase</keyword>
<dbReference type="eggNOG" id="KOG2835">
    <property type="taxonomic scope" value="Eukaryota"/>
</dbReference>
<feature type="domain" description="SAICAR synthetase/ADE2 N-terminal" evidence="10">
    <location>
        <begin position="17"/>
        <end position="270"/>
    </location>
</feature>
<accession>A0A0A2VYB4</accession>
<dbReference type="STRING" id="1245745.A0A0A2VYB4"/>
<keyword evidence="6" id="KW-0547">Nucleotide-binding</keyword>
<dbReference type="Gene3D" id="3.30.470.20">
    <property type="entry name" value="ATP-grasp fold, B domain"/>
    <property type="match status" value="1"/>
</dbReference>
<dbReference type="EMBL" id="ANFO01000076">
    <property type="protein sequence ID" value="KGQ12906.1"/>
    <property type="molecule type" value="Genomic_DNA"/>
</dbReference>
<evidence type="ECO:0000256" key="9">
    <source>
        <dbReference type="ARBA" id="ARBA00030409"/>
    </source>
</evidence>
<dbReference type="Gene3D" id="3.30.200.20">
    <property type="entry name" value="Phosphorylase Kinase, domain 1"/>
    <property type="match status" value="1"/>
</dbReference>
<dbReference type="GO" id="GO:0005524">
    <property type="term" value="F:ATP binding"/>
    <property type="evidence" value="ECO:0007669"/>
    <property type="project" value="UniProtKB-KW"/>
</dbReference>
<dbReference type="InterPro" id="IPR028923">
    <property type="entry name" value="SAICAR_synt/ADE2_N"/>
</dbReference>
<comment type="caution">
    <text evidence="11">The sequence shown here is derived from an EMBL/GenBank/DDBJ whole genome shotgun (WGS) entry which is preliminary data.</text>
</comment>
<dbReference type="UniPathway" id="UPA00074">
    <property type="reaction ID" value="UER00131"/>
</dbReference>
<evidence type="ECO:0000256" key="3">
    <source>
        <dbReference type="ARBA" id="ARBA00012217"/>
    </source>
</evidence>
<dbReference type="NCBIfam" id="TIGR00081">
    <property type="entry name" value="purC"/>
    <property type="match status" value="1"/>
</dbReference>
<dbReference type="FunFam" id="3.30.470.20:FF:000015">
    <property type="entry name" value="Phosphoribosylaminoimidazole-succinocarboxamide synthase"/>
    <property type="match status" value="1"/>
</dbReference>
<evidence type="ECO:0000256" key="5">
    <source>
        <dbReference type="ARBA" id="ARBA00022598"/>
    </source>
</evidence>
<dbReference type="NCBIfam" id="NF010568">
    <property type="entry name" value="PRK13961.1"/>
    <property type="match status" value="1"/>
</dbReference>
<keyword evidence="7" id="KW-0658">Purine biosynthesis</keyword>
<keyword evidence="8" id="KW-0067">ATP-binding</keyword>
<dbReference type="PROSITE" id="PS01057">
    <property type="entry name" value="SAICAR_SYNTHETASE_1"/>
    <property type="match status" value="1"/>
</dbReference>
<dbReference type="AlphaFoldDB" id="A0A0A2VYB4"/>
<evidence type="ECO:0000313" key="11">
    <source>
        <dbReference type="EMBL" id="KGQ12906.1"/>
    </source>
</evidence>
<dbReference type="GO" id="GO:0004639">
    <property type="term" value="F:phosphoribosylaminoimidazolesuccinocarboxamide synthase activity"/>
    <property type="evidence" value="ECO:0007669"/>
    <property type="project" value="UniProtKB-EC"/>
</dbReference>
<dbReference type="EC" id="6.3.2.6" evidence="3"/>
<evidence type="ECO:0000313" key="12">
    <source>
        <dbReference type="Proteomes" id="UP000030106"/>
    </source>
</evidence>
<dbReference type="Pfam" id="PF01259">
    <property type="entry name" value="SAICAR_synt"/>
    <property type="match status" value="1"/>
</dbReference>
<comment type="pathway">
    <text evidence="1">Purine metabolism; IMP biosynthesis via de novo pathway; 5-amino-1-(5-phospho-D-ribosyl)imidazole-4-carboxamide from 5-amino-1-(5-phospho-D-ribosyl)imidazole-4-carboxylate: step 1/2.</text>
</comment>
<evidence type="ECO:0000256" key="1">
    <source>
        <dbReference type="ARBA" id="ARBA00004672"/>
    </source>
</evidence>
<sequence>MAAAGITTVKLQSLPLVASGKVRELYKINDSSLLMAVTDRISAYDEILSNGVPDKGHILCQISSHWFDVLRERVPELKHHVISMRPPATPEIVTAEEHALLRGRCMQIRSLKVFPIEAIVRGYITGSAWSEYSKSGTVHGIDVPKGLQLCQEFPGGPIYTPSTKAPVGEKDENISPDQARKIIGDKYANQIEALALKVYKAAHAYALERGVVIADTKMEFGLDEKTDEIILVDEVLTPDCSRFWPAPVRVGVDQPSYDKQYIRDYLTANGLKGKPGVVLPEDVVAETTSKYREVFQKLTGKTIDQALSALAN</sequence>
<dbReference type="HOGENOM" id="CLU_045637_0_2_1"/>
<reference evidence="11 12" key="1">
    <citation type="submission" date="2012-10" db="EMBL/GenBank/DDBJ databases">
        <title>Genome sequencing and analysis of entomopathogenic fungi Beauveria bassiana D1-5.</title>
        <authorList>
            <person name="Li Q."/>
            <person name="Wang L."/>
            <person name="Zhang Z."/>
            <person name="Wang Q."/>
            <person name="Ren J."/>
            <person name="Wang M."/>
            <person name="Xu W."/>
            <person name="Wang J."/>
            <person name="Lu Y."/>
            <person name="Du Q."/>
            <person name="Sun Z."/>
        </authorList>
    </citation>
    <scope>NUCLEOTIDE SEQUENCE [LARGE SCALE GENOMIC DNA]</scope>
    <source>
        <strain evidence="11 12">D1-5</strain>
    </source>
</reference>
<gene>
    <name evidence="11" type="ORF">BBAD15_g1341</name>
</gene>
<evidence type="ECO:0000256" key="2">
    <source>
        <dbReference type="ARBA" id="ARBA00010190"/>
    </source>
</evidence>
<proteinExistence type="inferred from homology"/>
<comment type="similarity">
    <text evidence="2">Belongs to the SAICAR synthetase family.</text>
</comment>
<dbReference type="Proteomes" id="UP000030106">
    <property type="component" value="Unassembled WGS sequence"/>
</dbReference>
<protein>
    <recommendedName>
        <fullName evidence="4">Phosphoribosylaminoimidazole-succinocarboxamide synthase</fullName>
        <ecNumber evidence="3">6.3.2.6</ecNumber>
    </recommendedName>
    <alternativeName>
        <fullName evidence="9">SAICAR synthetase</fullName>
    </alternativeName>
</protein>
<dbReference type="InterPro" id="IPR018236">
    <property type="entry name" value="SAICAR_synthetase_CS"/>
</dbReference>
<dbReference type="HAMAP" id="MF_00137">
    <property type="entry name" value="SAICAR_synth"/>
    <property type="match status" value="1"/>
</dbReference>
<dbReference type="OrthoDB" id="9991235at2759"/>
<evidence type="ECO:0000256" key="8">
    <source>
        <dbReference type="ARBA" id="ARBA00022840"/>
    </source>
</evidence>